<keyword evidence="1" id="KW-1133">Transmembrane helix</keyword>
<name>A0A2S0U3N9_9AGAM</name>
<evidence type="ECO:0000256" key="1">
    <source>
        <dbReference type="SAM" id="Phobius"/>
    </source>
</evidence>
<keyword evidence="1" id="KW-0472">Membrane</keyword>
<keyword evidence="2" id="KW-0496">Mitochondrion</keyword>
<evidence type="ECO:0000313" key="2">
    <source>
        <dbReference type="EMBL" id="AWB36106.1"/>
    </source>
</evidence>
<geneLocation type="mitochondrion" evidence="2"/>
<feature type="transmembrane region" description="Helical" evidence="1">
    <location>
        <begin position="158"/>
        <end position="180"/>
    </location>
</feature>
<dbReference type="RefSeq" id="YP_009487204.1">
    <property type="nucleotide sequence ID" value="NC_037774.1"/>
</dbReference>
<proteinExistence type="predicted"/>
<dbReference type="GeneID" id="36940635"/>
<feature type="transmembrane region" description="Helical" evidence="1">
    <location>
        <begin position="6"/>
        <end position="25"/>
    </location>
</feature>
<protein>
    <submittedName>
        <fullName evidence="2">Uncharacterized protein</fullName>
    </submittedName>
</protein>
<feature type="transmembrane region" description="Helical" evidence="1">
    <location>
        <begin position="131"/>
        <end position="152"/>
    </location>
</feature>
<accession>A0A2S0U3N9</accession>
<dbReference type="AlphaFoldDB" id="A0A2S0U3N9"/>
<organism evidence="2">
    <name type="scientific">Russula abietina</name>
    <dbReference type="NCBI Taxonomy" id="482377"/>
    <lineage>
        <taxon>Eukaryota</taxon>
        <taxon>Fungi</taxon>
        <taxon>Dikarya</taxon>
        <taxon>Basidiomycota</taxon>
        <taxon>Agaricomycotina</taxon>
        <taxon>Agaricomycetes</taxon>
        <taxon>Russulales</taxon>
        <taxon>Russulaceae</taxon>
        <taxon>Russula</taxon>
    </lineage>
</organism>
<dbReference type="EMBL" id="MH138073">
    <property type="protein sequence ID" value="AWB36106.1"/>
    <property type="molecule type" value="Genomic_DNA"/>
</dbReference>
<sequence>MTHTEVYIIIGVGLFISGFGGLVIYKELQYNFPILPGRNVLSRRHHDIELQDVNHIQSNLRDIDIDISSLPEYPTSQALINQIPIRWDVYAPPRFSHLTANTATRNTPPGYSQITDNLINCPLENTINLDFVWLILFLTSILIFTLLFIKYGKLKLVLILKLILIFVIHLESEYSISFLIPFSFFEIDFRDSFEWKFDSYRDKPKISYLMIQTLTKDIKSLLNSLNDEKNYSMGLSFISSYKEWENNKEKIYPLFLDNAIIINKESDPILLTQFIMNTLNYKGLFTTNWLFKHNSINSMDPVILTVVVAIKIEL</sequence>
<gene>
    <name evidence="2" type="primary">orf314</name>
</gene>
<keyword evidence="1" id="KW-0812">Transmembrane</keyword>
<reference evidence="2" key="1">
    <citation type="journal article" date="2018" name="Int. J. Biol. Macromol.">
        <title>Characterization and comparative mitogenomic analysis of six newly sequenced mitochondrial genomes from ectomycorrhizal fungi (Russula) and phylogenetic analysis of the Agaricomycetes.</title>
        <authorList>
            <person name="Li Q."/>
            <person name="Wang Q."/>
            <person name="Chen C."/>
            <person name="Jin X."/>
            <person name="Chen Z."/>
            <person name="Xiong C."/>
            <person name="Li P."/>
            <person name="Zhao J."/>
            <person name="Huang W."/>
        </authorList>
    </citation>
    <scope>NUCLEOTIDE SEQUENCE</scope>
</reference>